<organism evidence="2 3">
    <name type="scientific">Leptotrombidium deliense</name>
    <dbReference type="NCBI Taxonomy" id="299467"/>
    <lineage>
        <taxon>Eukaryota</taxon>
        <taxon>Metazoa</taxon>
        <taxon>Ecdysozoa</taxon>
        <taxon>Arthropoda</taxon>
        <taxon>Chelicerata</taxon>
        <taxon>Arachnida</taxon>
        <taxon>Acari</taxon>
        <taxon>Acariformes</taxon>
        <taxon>Trombidiformes</taxon>
        <taxon>Prostigmata</taxon>
        <taxon>Anystina</taxon>
        <taxon>Parasitengona</taxon>
        <taxon>Trombiculoidea</taxon>
        <taxon>Trombiculidae</taxon>
        <taxon>Leptotrombidium</taxon>
    </lineage>
</organism>
<gene>
    <name evidence="2" type="ORF">B4U80_08142</name>
</gene>
<comment type="caution">
    <text evidence="2">The sequence shown here is derived from an EMBL/GenBank/DDBJ whole genome shotgun (WGS) entry which is preliminary data.</text>
</comment>
<proteinExistence type="predicted"/>
<dbReference type="Proteomes" id="UP000288716">
    <property type="component" value="Unassembled WGS sequence"/>
</dbReference>
<dbReference type="EMBL" id="NCKV01009693">
    <property type="protein sequence ID" value="RWS22143.1"/>
    <property type="molecule type" value="Genomic_DNA"/>
</dbReference>
<name>A0A443S3S7_9ACAR</name>
<dbReference type="Gene3D" id="1.25.10.10">
    <property type="entry name" value="Leucine-rich Repeat Variant"/>
    <property type="match status" value="1"/>
</dbReference>
<keyword evidence="3" id="KW-1185">Reference proteome</keyword>
<evidence type="ECO:0000259" key="1">
    <source>
        <dbReference type="Pfam" id="PF03378"/>
    </source>
</evidence>
<dbReference type="AlphaFoldDB" id="A0A443S3S7"/>
<sequence>MFGMVLDRLFISEMQKVSGTTERKICAVGVTKILCEVPALIDGEYATYWVRLLQAIIGLFELPEDDTIPEDEHFVEIEETPGYQASYSQLVFAGKREHDVFAGVIDDPRLYLVQSLHQLSLKHPGRLLPIISSGLDPAAAQHLQNYLSAANLNIV</sequence>
<dbReference type="Pfam" id="PF03378">
    <property type="entry name" value="CAS_CSE1"/>
    <property type="match status" value="1"/>
</dbReference>
<evidence type="ECO:0000313" key="2">
    <source>
        <dbReference type="EMBL" id="RWS22143.1"/>
    </source>
</evidence>
<dbReference type="OrthoDB" id="3268246at2759"/>
<dbReference type="VEuPathDB" id="VectorBase:LDEU009897"/>
<dbReference type="SUPFAM" id="SSF48371">
    <property type="entry name" value="ARM repeat"/>
    <property type="match status" value="1"/>
</dbReference>
<reference evidence="2 3" key="1">
    <citation type="journal article" date="2018" name="Gigascience">
        <title>Genomes of trombidid mites reveal novel predicted allergens and laterally-transferred genes associated with secondary metabolism.</title>
        <authorList>
            <person name="Dong X."/>
            <person name="Chaisiri K."/>
            <person name="Xia D."/>
            <person name="Armstrong S.D."/>
            <person name="Fang Y."/>
            <person name="Donnelly M.J."/>
            <person name="Kadowaki T."/>
            <person name="McGarry J.W."/>
            <person name="Darby A.C."/>
            <person name="Makepeace B.L."/>
        </authorList>
    </citation>
    <scope>NUCLEOTIDE SEQUENCE [LARGE SCALE GENOMIC DNA]</scope>
    <source>
        <strain evidence="2">UoL-UT</strain>
    </source>
</reference>
<dbReference type="InterPro" id="IPR016024">
    <property type="entry name" value="ARM-type_fold"/>
</dbReference>
<accession>A0A443S3S7</accession>
<dbReference type="GO" id="GO:0031267">
    <property type="term" value="F:small GTPase binding"/>
    <property type="evidence" value="ECO:0007669"/>
    <property type="project" value="InterPro"/>
</dbReference>
<feature type="domain" description="Exportin-2 C-terminal" evidence="1">
    <location>
        <begin position="1"/>
        <end position="146"/>
    </location>
</feature>
<dbReference type="InterPro" id="IPR011989">
    <property type="entry name" value="ARM-like"/>
</dbReference>
<protein>
    <recommendedName>
        <fullName evidence="1">Exportin-2 C-terminal domain-containing protein</fullName>
    </recommendedName>
</protein>
<evidence type="ECO:0000313" key="3">
    <source>
        <dbReference type="Proteomes" id="UP000288716"/>
    </source>
</evidence>
<dbReference type="STRING" id="299467.A0A443S3S7"/>
<dbReference type="InterPro" id="IPR005043">
    <property type="entry name" value="XPO2_C"/>
</dbReference>